<dbReference type="Proteomes" id="UP000466396">
    <property type="component" value="Chromosome"/>
</dbReference>
<organism evidence="1 2">
    <name type="scientific">Mycobacterium lacus</name>
    <dbReference type="NCBI Taxonomy" id="169765"/>
    <lineage>
        <taxon>Bacteria</taxon>
        <taxon>Bacillati</taxon>
        <taxon>Actinomycetota</taxon>
        <taxon>Actinomycetes</taxon>
        <taxon>Mycobacteriales</taxon>
        <taxon>Mycobacteriaceae</taxon>
        <taxon>Mycobacterium</taxon>
    </lineage>
</organism>
<reference evidence="1 2" key="1">
    <citation type="journal article" date="2019" name="Emerg. Microbes Infect.">
        <title>Comprehensive subspecies identification of 175 nontuberculous mycobacteria species based on 7547 genomic profiles.</title>
        <authorList>
            <person name="Matsumoto Y."/>
            <person name="Kinjo T."/>
            <person name="Motooka D."/>
            <person name="Nabeya D."/>
            <person name="Jung N."/>
            <person name="Uechi K."/>
            <person name="Horii T."/>
            <person name="Iida T."/>
            <person name="Fujita J."/>
            <person name="Nakamura S."/>
        </authorList>
    </citation>
    <scope>NUCLEOTIDE SEQUENCE [LARGE SCALE GENOMIC DNA]</scope>
    <source>
        <strain evidence="1 2">JCM 15657</strain>
    </source>
</reference>
<dbReference type="SUPFAM" id="SSF52309">
    <property type="entry name" value="N-(deoxy)ribosyltransferase-like"/>
    <property type="match status" value="1"/>
</dbReference>
<gene>
    <name evidence="1" type="ORF">MLAC_43000</name>
</gene>
<sequence length="89" mass="9739">MVFGRAYDATAGGVLQVERDPESVRFWEDASAAYADNACGTVTAIVGCNLRPGNIWQTVEVPRLIDNPKATRIVQIDPDTGMPTIIFER</sequence>
<protein>
    <submittedName>
        <fullName evidence="1">Uncharacterized protein</fullName>
    </submittedName>
</protein>
<accession>A0A7I7NQU4</accession>
<keyword evidence="2" id="KW-1185">Reference proteome</keyword>
<proteinExistence type="predicted"/>
<dbReference type="AlphaFoldDB" id="A0A7I7NQU4"/>
<dbReference type="EMBL" id="AP022581">
    <property type="protein sequence ID" value="BBX99006.1"/>
    <property type="molecule type" value="Genomic_DNA"/>
</dbReference>
<name>A0A7I7NQU4_9MYCO</name>
<dbReference type="KEGG" id="mlj:MLAC_43000"/>
<evidence type="ECO:0000313" key="1">
    <source>
        <dbReference type="EMBL" id="BBX99006.1"/>
    </source>
</evidence>
<evidence type="ECO:0000313" key="2">
    <source>
        <dbReference type="Proteomes" id="UP000466396"/>
    </source>
</evidence>